<comment type="subunit">
    <text evidence="5">Part of the 30S ribosomal subunit. Contacts proteins S5 and S12.</text>
</comment>
<comment type="function">
    <text evidence="5">One of the primary rRNA binding proteins, it binds directly to 16S rRNA central domain where it helps coordinate assembly of the platform of the 30S subunit.</text>
</comment>
<dbReference type="Pfam" id="PF00410">
    <property type="entry name" value="Ribosomal_S8"/>
    <property type="match status" value="1"/>
</dbReference>
<evidence type="ECO:0000256" key="6">
    <source>
        <dbReference type="RuleBase" id="RU003660"/>
    </source>
</evidence>
<keyword evidence="5" id="KW-0694">RNA-binding</keyword>
<dbReference type="InterPro" id="IPR000630">
    <property type="entry name" value="Ribosomal_uS8"/>
</dbReference>
<dbReference type="SUPFAM" id="SSF56047">
    <property type="entry name" value="Ribosomal protein S8"/>
    <property type="match status" value="1"/>
</dbReference>
<comment type="caution">
    <text evidence="7">The sequence shown here is derived from an EMBL/GenBank/DDBJ whole genome shotgun (WGS) entry which is preliminary data.</text>
</comment>
<proteinExistence type="inferred from homology"/>
<sequence>MITTDSIADLLTRIRNAIAVRKRFALIFHSKLNLAIVNVLKNQGYIGEFSVVPDKTKKFKQIKVMLKYDANGDPVIRGLSRISKPGQRIYTPVHRLRKVLGGVGVAVVSTSKGLLTDAEARRENLGGEILFKIW</sequence>
<evidence type="ECO:0000256" key="3">
    <source>
        <dbReference type="ARBA" id="ARBA00023274"/>
    </source>
</evidence>
<dbReference type="GO" id="GO:0003735">
    <property type="term" value="F:structural constituent of ribosome"/>
    <property type="evidence" value="ECO:0007669"/>
    <property type="project" value="InterPro"/>
</dbReference>
<evidence type="ECO:0000256" key="1">
    <source>
        <dbReference type="ARBA" id="ARBA00006471"/>
    </source>
</evidence>
<dbReference type="InterPro" id="IPR047863">
    <property type="entry name" value="Ribosomal_uS8_CS"/>
</dbReference>
<dbReference type="Gene3D" id="3.30.1490.10">
    <property type="match status" value="1"/>
</dbReference>
<dbReference type="PANTHER" id="PTHR11758">
    <property type="entry name" value="40S RIBOSOMAL PROTEIN S15A"/>
    <property type="match status" value="1"/>
</dbReference>
<name>A0A420ZDT1_UNCK3</name>
<keyword evidence="5" id="KW-0699">rRNA-binding</keyword>
<dbReference type="GO" id="GO:0006412">
    <property type="term" value="P:translation"/>
    <property type="evidence" value="ECO:0007669"/>
    <property type="project" value="UniProtKB-UniRule"/>
</dbReference>
<keyword evidence="3 5" id="KW-0687">Ribonucleoprotein</keyword>
<dbReference type="GO" id="GO:0019843">
    <property type="term" value="F:rRNA binding"/>
    <property type="evidence" value="ECO:0007669"/>
    <property type="project" value="UniProtKB-UniRule"/>
</dbReference>
<dbReference type="Gene3D" id="3.30.1370.30">
    <property type="match status" value="1"/>
</dbReference>
<dbReference type="EMBL" id="QMNG01000001">
    <property type="protein sequence ID" value="RLC37911.1"/>
    <property type="molecule type" value="Genomic_DNA"/>
</dbReference>
<dbReference type="GO" id="GO:0005840">
    <property type="term" value="C:ribosome"/>
    <property type="evidence" value="ECO:0007669"/>
    <property type="project" value="UniProtKB-KW"/>
</dbReference>
<dbReference type="FunFam" id="3.30.1490.10:FF:000001">
    <property type="entry name" value="30S ribosomal protein S8"/>
    <property type="match status" value="1"/>
</dbReference>
<dbReference type="Proteomes" id="UP000281261">
    <property type="component" value="Unassembled WGS sequence"/>
</dbReference>
<dbReference type="NCBIfam" id="NF001109">
    <property type="entry name" value="PRK00136.1"/>
    <property type="match status" value="1"/>
</dbReference>
<dbReference type="AlphaFoldDB" id="A0A420ZDT1"/>
<reference evidence="7 8" key="1">
    <citation type="submission" date="2018-06" db="EMBL/GenBank/DDBJ databases">
        <title>Extensive metabolic versatility and redundancy in microbially diverse, dynamic hydrothermal sediments.</title>
        <authorList>
            <person name="Dombrowski N."/>
            <person name="Teske A."/>
            <person name="Baker B.J."/>
        </authorList>
    </citation>
    <scope>NUCLEOTIDE SEQUENCE [LARGE SCALE GENOMIC DNA]</scope>
    <source>
        <strain evidence="7">B79_G16</strain>
    </source>
</reference>
<organism evidence="7 8">
    <name type="scientific">candidate division Kazan bacterium</name>
    <dbReference type="NCBI Taxonomy" id="2202143"/>
    <lineage>
        <taxon>Bacteria</taxon>
        <taxon>Bacteria division Kazan-3B-28</taxon>
    </lineage>
</organism>
<evidence type="ECO:0000256" key="5">
    <source>
        <dbReference type="HAMAP-Rule" id="MF_01302"/>
    </source>
</evidence>
<dbReference type="PROSITE" id="PS00053">
    <property type="entry name" value="RIBOSOMAL_S8"/>
    <property type="match status" value="1"/>
</dbReference>
<dbReference type="InterPro" id="IPR035987">
    <property type="entry name" value="Ribosomal_uS8_sf"/>
</dbReference>
<gene>
    <name evidence="5" type="primary">rpsH</name>
    <name evidence="7" type="ORF">DRH29_00665</name>
</gene>
<dbReference type="GO" id="GO:1990904">
    <property type="term" value="C:ribonucleoprotein complex"/>
    <property type="evidence" value="ECO:0007669"/>
    <property type="project" value="UniProtKB-KW"/>
</dbReference>
<evidence type="ECO:0000256" key="4">
    <source>
        <dbReference type="ARBA" id="ARBA00035258"/>
    </source>
</evidence>
<comment type="similarity">
    <text evidence="1 5 6">Belongs to the universal ribosomal protein uS8 family.</text>
</comment>
<evidence type="ECO:0000256" key="2">
    <source>
        <dbReference type="ARBA" id="ARBA00022980"/>
    </source>
</evidence>
<keyword evidence="2 5" id="KW-0689">Ribosomal protein</keyword>
<dbReference type="GO" id="GO:0005737">
    <property type="term" value="C:cytoplasm"/>
    <property type="evidence" value="ECO:0007669"/>
    <property type="project" value="UniProtKB-ARBA"/>
</dbReference>
<evidence type="ECO:0000313" key="8">
    <source>
        <dbReference type="Proteomes" id="UP000281261"/>
    </source>
</evidence>
<protein>
    <recommendedName>
        <fullName evidence="4 5">Small ribosomal subunit protein uS8</fullName>
    </recommendedName>
</protein>
<dbReference type="HAMAP" id="MF_01302_B">
    <property type="entry name" value="Ribosomal_uS8_B"/>
    <property type="match status" value="1"/>
</dbReference>
<accession>A0A420ZDT1</accession>
<evidence type="ECO:0000313" key="7">
    <source>
        <dbReference type="EMBL" id="RLC37911.1"/>
    </source>
</evidence>